<reference evidence="1" key="1">
    <citation type="journal article" date="2020" name="Stud. Mycol.">
        <title>101 Dothideomycetes genomes: a test case for predicting lifestyles and emergence of pathogens.</title>
        <authorList>
            <person name="Haridas S."/>
            <person name="Albert R."/>
            <person name="Binder M."/>
            <person name="Bloem J."/>
            <person name="Labutti K."/>
            <person name="Salamov A."/>
            <person name="Andreopoulos B."/>
            <person name="Baker S."/>
            <person name="Barry K."/>
            <person name="Bills G."/>
            <person name="Bluhm B."/>
            <person name="Cannon C."/>
            <person name="Castanera R."/>
            <person name="Culley D."/>
            <person name="Daum C."/>
            <person name="Ezra D."/>
            <person name="Gonzalez J."/>
            <person name="Henrissat B."/>
            <person name="Kuo A."/>
            <person name="Liang C."/>
            <person name="Lipzen A."/>
            <person name="Lutzoni F."/>
            <person name="Magnuson J."/>
            <person name="Mondo S."/>
            <person name="Nolan M."/>
            <person name="Ohm R."/>
            <person name="Pangilinan J."/>
            <person name="Park H.-J."/>
            <person name="Ramirez L."/>
            <person name="Alfaro M."/>
            <person name="Sun H."/>
            <person name="Tritt A."/>
            <person name="Yoshinaga Y."/>
            <person name="Zwiers L.-H."/>
            <person name="Turgeon B."/>
            <person name="Goodwin S."/>
            <person name="Spatafora J."/>
            <person name="Crous P."/>
            <person name="Grigoriev I."/>
        </authorList>
    </citation>
    <scope>NUCLEOTIDE SEQUENCE</scope>
    <source>
        <strain evidence="1">CBS 279.74</strain>
    </source>
</reference>
<accession>A0A6G1KGR7</accession>
<keyword evidence="2" id="KW-1185">Reference proteome</keyword>
<dbReference type="AlphaFoldDB" id="A0A6G1KGR7"/>
<evidence type="ECO:0000313" key="2">
    <source>
        <dbReference type="Proteomes" id="UP000799428"/>
    </source>
</evidence>
<proteinExistence type="predicted"/>
<gene>
    <name evidence="1" type="ORF">K504DRAFT_465343</name>
</gene>
<protein>
    <submittedName>
        <fullName evidence="1">Uncharacterized protein</fullName>
    </submittedName>
</protein>
<dbReference type="OrthoDB" id="2997776at2759"/>
<organism evidence="1 2">
    <name type="scientific">Pleomassaria siparia CBS 279.74</name>
    <dbReference type="NCBI Taxonomy" id="1314801"/>
    <lineage>
        <taxon>Eukaryota</taxon>
        <taxon>Fungi</taxon>
        <taxon>Dikarya</taxon>
        <taxon>Ascomycota</taxon>
        <taxon>Pezizomycotina</taxon>
        <taxon>Dothideomycetes</taxon>
        <taxon>Pleosporomycetidae</taxon>
        <taxon>Pleosporales</taxon>
        <taxon>Pleomassariaceae</taxon>
        <taxon>Pleomassaria</taxon>
    </lineage>
</organism>
<dbReference type="Proteomes" id="UP000799428">
    <property type="component" value="Unassembled WGS sequence"/>
</dbReference>
<sequence length="254" mass="29321">MQVYKAQQRDSLTPHIIYHTSFIRALNSSPRASEPLTTHKMKPNMNNRFQLPIRSKIPESQLTEMTPAPRTLPQLPTELWLQILEQTQDPQYLWTVLRSFSPNFNAYVERIFLHTYLPAMSVQPAMPRRDPDTGALRYAHFAPITIFTYSSLSPDKLRVILATAKEAKMGETTHSMESLNELGALSKKRLDDAVLWVSIGCKRAQAVSMYTATTSGTIAWDDEEKVWTWEVDWRELVSKYYDAKKQRSSNRRRG</sequence>
<evidence type="ECO:0000313" key="1">
    <source>
        <dbReference type="EMBL" id="KAF2711601.1"/>
    </source>
</evidence>
<dbReference type="EMBL" id="MU005767">
    <property type="protein sequence ID" value="KAF2711601.1"/>
    <property type="molecule type" value="Genomic_DNA"/>
</dbReference>
<name>A0A6G1KGR7_9PLEO</name>